<dbReference type="InParanoid" id="T0QHL6"/>
<dbReference type="EMBL" id="JH767144">
    <property type="protein sequence ID" value="EQC37439.1"/>
    <property type="molecule type" value="Genomic_DNA"/>
</dbReference>
<keyword evidence="1" id="KW-0479">Metal-binding</keyword>
<keyword evidence="1" id="KW-0460">Magnesium</keyword>
<evidence type="ECO:0000313" key="2">
    <source>
        <dbReference type="EMBL" id="EQC37439.1"/>
    </source>
</evidence>
<gene>
    <name evidence="2" type="ORF">SDRG_05042</name>
</gene>
<sequence>MATGFAALSPTTLADVLPRTQVMRYNIRPLWACPRITGPAFTVRLSPGDNLMLHAAMYEAPPGSVVVVQSGDMAFAAIGGNVARIAKERGLAGLVLDGLVRDIAEIRDLAFPVFARGIVPVPGTKVRVGELNQPIVCGDVHVQAGDVVVADEEGIVVVPAASVATALAEGTKRQEKEAREGYEAWKRSHSARVQAALTRA</sequence>
<keyword evidence="3" id="KW-1185">Reference proteome</keyword>
<feature type="binding site" evidence="1">
    <location>
        <begin position="79"/>
        <end position="82"/>
    </location>
    <ligand>
        <name>substrate</name>
    </ligand>
</feature>
<dbReference type="InterPro" id="IPR005493">
    <property type="entry name" value="RraA/RraA-like"/>
</dbReference>
<feature type="binding site" evidence="1">
    <location>
        <position position="102"/>
    </location>
    <ligand>
        <name>Mg(2+)</name>
        <dbReference type="ChEBI" id="CHEBI:18420"/>
    </ligand>
</feature>
<dbReference type="GO" id="GO:0046872">
    <property type="term" value="F:metal ion binding"/>
    <property type="evidence" value="ECO:0007669"/>
    <property type="project" value="UniProtKB-KW"/>
</dbReference>
<dbReference type="VEuPathDB" id="FungiDB:SDRG_05042"/>
<dbReference type="SUPFAM" id="SSF89562">
    <property type="entry name" value="RraA-like"/>
    <property type="match status" value="1"/>
</dbReference>
<name>T0QHL6_SAPDV</name>
<dbReference type="Gene3D" id="3.50.30.40">
    <property type="entry name" value="Ribonuclease E inhibitor RraA/RraA-like"/>
    <property type="match status" value="1"/>
</dbReference>
<dbReference type="Pfam" id="PF03737">
    <property type="entry name" value="RraA-like"/>
    <property type="match status" value="1"/>
</dbReference>
<dbReference type="OrthoDB" id="1476984at2759"/>
<dbReference type="CDD" id="cd16841">
    <property type="entry name" value="RraA_family"/>
    <property type="match status" value="1"/>
</dbReference>
<proteinExistence type="predicted"/>
<evidence type="ECO:0008006" key="4">
    <source>
        <dbReference type="Google" id="ProtNLM"/>
    </source>
</evidence>
<dbReference type="OMA" id="VNVPVVC"/>
<dbReference type="STRING" id="1156394.T0QHL6"/>
<dbReference type="Proteomes" id="UP000030762">
    <property type="component" value="Unassembled WGS sequence"/>
</dbReference>
<organism evidence="2 3">
    <name type="scientific">Saprolegnia diclina (strain VS20)</name>
    <dbReference type="NCBI Taxonomy" id="1156394"/>
    <lineage>
        <taxon>Eukaryota</taxon>
        <taxon>Sar</taxon>
        <taxon>Stramenopiles</taxon>
        <taxon>Oomycota</taxon>
        <taxon>Saprolegniomycetes</taxon>
        <taxon>Saprolegniales</taxon>
        <taxon>Saprolegniaceae</taxon>
        <taxon>Saprolegnia</taxon>
    </lineage>
</organism>
<evidence type="ECO:0000313" key="3">
    <source>
        <dbReference type="Proteomes" id="UP000030762"/>
    </source>
</evidence>
<dbReference type="PANTHER" id="PTHR33254:SF4">
    <property type="entry name" value="4-HYDROXY-4-METHYL-2-OXOGLUTARATE ALDOLASE 3-RELATED"/>
    <property type="match status" value="1"/>
</dbReference>
<evidence type="ECO:0000256" key="1">
    <source>
        <dbReference type="PIRSR" id="PIRSR605493-1"/>
    </source>
</evidence>
<dbReference type="InterPro" id="IPR036704">
    <property type="entry name" value="RraA/RraA-like_sf"/>
</dbReference>
<reference evidence="2 3" key="1">
    <citation type="submission" date="2012-04" db="EMBL/GenBank/DDBJ databases">
        <title>The Genome Sequence of Saprolegnia declina VS20.</title>
        <authorList>
            <consortium name="The Broad Institute Genome Sequencing Platform"/>
            <person name="Russ C."/>
            <person name="Nusbaum C."/>
            <person name="Tyler B."/>
            <person name="van West P."/>
            <person name="Dieguez-Uribeondo J."/>
            <person name="de Bruijn I."/>
            <person name="Tripathy S."/>
            <person name="Jiang R."/>
            <person name="Young S.K."/>
            <person name="Zeng Q."/>
            <person name="Gargeya S."/>
            <person name="Fitzgerald M."/>
            <person name="Haas B."/>
            <person name="Abouelleil A."/>
            <person name="Alvarado L."/>
            <person name="Arachchi H.M."/>
            <person name="Berlin A."/>
            <person name="Chapman S.B."/>
            <person name="Goldberg J."/>
            <person name="Griggs A."/>
            <person name="Gujja S."/>
            <person name="Hansen M."/>
            <person name="Howarth C."/>
            <person name="Imamovic A."/>
            <person name="Larimer J."/>
            <person name="McCowen C."/>
            <person name="Montmayeur A."/>
            <person name="Murphy C."/>
            <person name="Neiman D."/>
            <person name="Pearson M."/>
            <person name="Priest M."/>
            <person name="Roberts A."/>
            <person name="Saif S."/>
            <person name="Shea T."/>
            <person name="Sisk P."/>
            <person name="Sykes S."/>
            <person name="Wortman J."/>
            <person name="Nusbaum C."/>
            <person name="Birren B."/>
        </authorList>
    </citation>
    <scope>NUCLEOTIDE SEQUENCE [LARGE SCALE GENOMIC DNA]</scope>
    <source>
        <strain evidence="2 3">VS20</strain>
    </source>
</reference>
<dbReference type="AlphaFoldDB" id="T0QHL6"/>
<feature type="binding site" evidence="1">
    <location>
        <position position="101"/>
    </location>
    <ligand>
        <name>substrate</name>
    </ligand>
</feature>
<dbReference type="RefSeq" id="XP_008608959.1">
    <property type="nucleotide sequence ID" value="XM_008610737.1"/>
</dbReference>
<accession>T0QHL6</accession>
<dbReference type="eggNOG" id="ENOG502S3HG">
    <property type="taxonomic scope" value="Eukaryota"/>
</dbReference>
<protein>
    <recommendedName>
        <fullName evidence="4">Diguanylate cyclase</fullName>
    </recommendedName>
</protein>
<dbReference type="PANTHER" id="PTHR33254">
    <property type="entry name" value="4-HYDROXY-4-METHYL-2-OXOGLUTARATE ALDOLASE 3-RELATED"/>
    <property type="match status" value="1"/>
</dbReference>
<dbReference type="GeneID" id="19945769"/>
<comment type="cofactor">
    <cofactor evidence="1">
        <name>Mg(2+)</name>
        <dbReference type="ChEBI" id="CHEBI:18420"/>
    </cofactor>
</comment>